<dbReference type="PANTHER" id="PTHR43174:SF2">
    <property type="entry name" value="UDP-N-ACETYLGLUCOSAMINE 2-EPIMERASE"/>
    <property type="match status" value="1"/>
</dbReference>
<evidence type="ECO:0000313" key="7">
    <source>
        <dbReference type="Proteomes" id="UP000245793"/>
    </source>
</evidence>
<proteinExistence type="inferred from homology"/>
<dbReference type="Pfam" id="PF02350">
    <property type="entry name" value="Epimerase_2"/>
    <property type="match status" value="1"/>
</dbReference>
<sequence>MIKVVLIIGTRPEIIKCYPIIKAMREDENFDLSVVFTGQHRELLDMMIEDLDIKNFTNLRIFESGQSLSHITAHALNALESLESKDYDYCLVQGDTTTVFAGALWAFYNGIKVGHIEAGLRSNNIMSPFPEEANRKMVSSLASLNFAPTTLSMENLIREGVKKESVFVTGNTVIDTLRLSKKDQYTFSYDELNNLKDEEIILLTCHRRENQNHLDDIFGAVKDAIKDKDVKLIFPMHFTPKIREYAKKYFADLKNVELIEPLSYHDMVHLLSKVSFVVTDSGGLQEEAPGFGKPVLVIREETERPEGIEAGTCKLVGTEYDKIRRNIEELMEKGTMYKNMSHAKNPYGDGFAAERILKILIEDYKKENNA</sequence>
<gene>
    <name evidence="6" type="ORF">C7381_103197</name>
</gene>
<keyword evidence="7" id="KW-1185">Reference proteome</keyword>
<dbReference type="GO" id="GO:0008761">
    <property type="term" value="F:UDP-N-acetylglucosamine 2-epimerase activity"/>
    <property type="evidence" value="ECO:0007669"/>
    <property type="project" value="UniProtKB-EC"/>
</dbReference>
<evidence type="ECO:0000256" key="3">
    <source>
        <dbReference type="ARBA" id="ARBA00038858"/>
    </source>
</evidence>
<dbReference type="Gene3D" id="3.40.50.2000">
    <property type="entry name" value="Glycogen Phosphorylase B"/>
    <property type="match status" value="2"/>
</dbReference>
<accession>A0A2U1E4U0</accession>
<dbReference type="RefSeq" id="WP_342748620.1">
    <property type="nucleotide sequence ID" value="NZ_QEKV01000003.1"/>
</dbReference>
<comment type="similarity">
    <text evidence="2 4">Belongs to the UDP-N-acetylglucosamine 2-epimerase family.</text>
</comment>
<feature type="domain" description="UDP-N-acetylglucosamine 2-epimerase" evidence="5">
    <location>
        <begin position="22"/>
        <end position="360"/>
    </location>
</feature>
<reference evidence="6 7" key="1">
    <citation type="submission" date="2018-04" db="EMBL/GenBank/DDBJ databases">
        <title>Genomic Encyclopedia of Type Strains, Phase IV (KMG-IV): sequencing the most valuable type-strain genomes for metagenomic binning, comparative biology and taxonomic classification.</title>
        <authorList>
            <person name="Goeker M."/>
        </authorList>
    </citation>
    <scope>NUCLEOTIDE SEQUENCE [LARGE SCALE GENOMIC DNA]</scope>
    <source>
        <strain evidence="6 7">DSM 20705</strain>
    </source>
</reference>
<dbReference type="CDD" id="cd03786">
    <property type="entry name" value="GTB_UDP-GlcNAc_2-Epimerase"/>
    <property type="match status" value="1"/>
</dbReference>
<evidence type="ECO:0000259" key="5">
    <source>
        <dbReference type="Pfam" id="PF02350"/>
    </source>
</evidence>
<dbReference type="Proteomes" id="UP000245793">
    <property type="component" value="Unassembled WGS sequence"/>
</dbReference>
<dbReference type="AlphaFoldDB" id="A0A2U1E4U0"/>
<evidence type="ECO:0000256" key="4">
    <source>
        <dbReference type="RuleBase" id="RU003513"/>
    </source>
</evidence>
<evidence type="ECO:0000256" key="1">
    <source>
        <dbReference type="ARBA" id="ARBA00023235"/>
    </source>
</evidence>
<dbReference type="SUPFAM" id="SSF53756">
    <property type="entry name" value="UDP-Glycosyltransferase/glycogen phosphorylase"/>
    <property type="match status" value="1"/>
</dbReference>
<dbReference type="EMBL" id="QEKV01000003">
    <property type="protein sequence ID" value="PVY94957.1"/>
    <property type="molecule type" value="Genomic_DNA"/>
</dbReference>
<dbReference type="InterPro" id="IPR029767">
    <property type="entry name" value="WecB-like"/>
</dbReference>
<protein>
    <recommendedName>
        <fullName evidence="3">UDP-N-acetylglucosamine 2-epimerase (non-hydrolyzing)</fullName>
        <ecNumber evidence="3">5.1.3.14</ecNumber>
    </recommendedName>
</protein>
<dbReference type="InterPro" id="IPR003331">
    <property type="entry name" value="UDP_GlcNAc_Epimerase_2_dom"/>
</dbReference>
<evidence type="ECO:0000256" key="2">
    <source>
        <dbReference type="ARBA" id="ARBA00038209"/>
    </source>
</evidence>
<name>A0A2U1E4U0_9FIRM</name>
<dbReference type="PANTHER" id="PTHR43174">
    <property type="entry name" value="UDP-N-ACETYLGLUCOSAMINE 2-EPIMERASE"/>
    <property type="match status" value="1"/>
</dbReference>
<keyword evidence="1 4" id="KW-0413">Isomerase</keyword>
<dbReference type="NCBIfam" id="TIGR00236">
    <property type="entry name" value="wecB"/>
    <property type="match status" value="1"/>
</dbReference>
<evidence type="ECO:0000313" key="6">
    <source>
        <dbReference type="EMBL" id="PVY94957.1"/>
    </source>
</evidence>
<dbReference type="EC" id="5.1.3.14" evidence="3"/>
<organism evidence="6 7">
    <name type="scientific">Ezakiella coagulans</name>
    <dbReference type="NCBI Taxonomy" id="46507"/>
    <lineage>
        <taxon>Bacteria</taxon>
        <taxon>Bacillati</taxon>
        <taxon>Bacillota</taxon>
        <taxon>Tissierellia</taxon>
        <taxon>Ezakiella</taxon>
    </lineage>
</organism>
<comment type="caution">
    <text evidence="6">The sequence shown here is derived from an EMBL/GenBank/DDBJ whole genome shotgun (WGS) entry which is preliminary data.</text>
</comment>